<dbReference type="PANTHER" id="PTHR14097:SF8">
    <property type="entry name" value="NAD(P)-BINDING DOMAIN-CONTAINING PROTEIN"/>
    <property type="match status" value="1"/>
</dbReference>
<protein>
    <submittedName>
        <fullName evidence="1">Epimerase</fullName>
    </submittedName>
</protein>
<comment type="caution">
    <text evidence="1">The sequence shown here is derived from an EMBL/GenBank/DDBJ whole genome shotgun (WGS) entry which is preliminary data.</text>
</comment>
<evidence type="ECO:0000313" key="2">
    <source>
        <dbReference type="Proteomes" id="UP000812270"/>
    </source>
</evidence>
<sequence>MSLKVILTGATGLVGEGVLLECLAHPNVSEILVITRKPYTGVRNGKVKELILHDFFDVHNVREQLAGYNACFYCAGISSRGMNEQQYSRITYDTVMVFANELVRVNPSLVFCHISGSHTDSSEKGKIMWARVKGKAENALMKLPFRKVYNFRPGAMKPTEGQQNVKGYYKIIAALFPVFKALFPNNSNTIHELALAMINSATKGYEKNVLEVSDIKKAASFN</sequence>
<accession>A0A9E2SAG6</accession>
<organism evidence="1 2">
    <name type="scientific">Pinibacter aurantiacus</name>
    <dbReference type="NCBI Taxonomy" id="2851599"/>
    <lineage>
        <taxon>Bacteria</taxon>
        <taxon>Pseudomonadati</taxon>
        <taxon>Bacteroidota</taxon>
        <taxon>Chitinophagia</taxon>
        <taxon>Chitinophagales</taxon>
        <taxon>Chitinophagaceae</taxon>
        <taxon>Pinibacter</taxon>
    </lineage>
</organism>
<gene>
    <name evidence="1" type="ORF">KTO63_17395</name>
</gene>
<dbReference type="EMBL" id="JAHSPG010000013">
    <property type="protein sequence ID" value="MBV4358946.1"/>
    <property type="molecule type" value="Genomic_DNA"/>
</dbReference>
<reference evidence="1" key="1">
    <citation type="submission" date="2021-06" db="EMBL/GenBank/DDBJ databases">
        <authorList>
            <person name="Huq M.A."/>
        </authorList>
    </citation>
    <scope>NUCLEOTIDE SEQUENCE</scope>
    <source>
        <strain evidence="1">MAH-26</strain>
    </source>
</reference>
<keyword evidence="2" id="KW-1185">Reference proteome</keyword>
<dbReference type="PANTHER" id="PTHR14097">
    <property type="entry name" value="OXIDOREDUCTASE HTATIP2"/>
    <property type="match status" value="1"/>
</dbReference>
<dbReference type="Proteomes" id="UP000812270">
    <property type="component" value="Unassembled WGS sequence"/>
</dbReference>
<proteinExistence type="predicted"/>
<name>A0A9E2SAG6_9BACT</name>
<evidence type="ECO:0000313" key="1">
    <source>
        <dbReference type="EMBL" id="MBV4358946.1"/>
    </source>
</evidence>
<dbReference type="RefSeq" id="WP_217792710.1">
    <property type="nucleotide sequence ID" value="NZ_JAHSPG010000013.1"/>
</dbReference>
<dbReference type="AlphaFoldDB" id="A0A9E2SAG6"/>